<feature type="compositionally biased region" description="Acidic residues" evidence="1">
    <location>
        <begin position="383"/>
        <end position="407"/>
    </location>
</feature>
<sequence>MPLSQRLGEKKRYHYGGNPRHTSYSRGGHYQHSSGHYNNIRPSTGHQSSVPYSSPTVSQGVDSRPSRYDPNGVAGKTFSSRTGSRYNPESWTASPTKKSGPETISRYSGAASTTQSRYNAQVGHPPSTAPNFSMNGSYHGYTSYAGQYGTAARTKRTMDSSDMYDNPPGSNGYLHRGGKWRDSSTISSSSSSANTTIQQSDYEGGSSTIVPSSSLKQYKRSSSAGLNASNHYRSPHYNNKYGYQGSSGTVGDGIDDAYEMPKSKKNFEKHPNVASSLINSVPMTTRQVEKQVAYDNKRIDLRLDESCMLDDSENESTRSIDSRHPEQTQSNKTDNRTEMRDADHSYNLSKESPDVAEVSDKLTEGQLEENEFGNANDLTREQNEEEKSDLEGEVEEDEDEEEVDMPNEDAKNGIANEEEEARGEDVLYDGYVDPLTQGPHVPKSIPSPTPYPEPLVPVESYIFPMKETEMKFWLLKNLTREVRISKQKYLLKTPIKSLSEYPFMDQNKLIHAQAIRPILLSSLSKLKRYEYEKTVILKHNFLQLQENWISKCEAMDKVSENVRRQEIEEKRKREAEARQREEEKQRELQEQQGNRLSRRRNRADFVDDAEIESVLLQIDPDYKHHQLAASIPPMILDPVKKFSMRFKDINNLVTDKDKWASRVLTDAVDNFSEEEHNLFVEAYLTYPKKFGKIANLMGGLRSPEECVLHYYRTKKRVKYKSLIMEKNKKRKSGSNRRRKEREKEKPRTKQDVSESREGENYSDSKLDEIDPIVEKHKIVMQQVEIKVDSDKIESTEEDQKPVEPDFPNHADINNNNATEDETEYTTPMPDTNQDTVKVMTTLKGSELPKKRSLSDVQNENNEMKFEEVPELHDRESTVSQGPALINQGTTSDSKELAGDDSEDLSGIPKKKPRHNDNHHRSSYWSVKESDMFPILLKQYGSQWHLISDKLGTKSTTMVRNYYQRKVASKGWQPLLEEGDVNFQRIKQQEKASPAPGTNATELVNTDGIPPQQAPSLGLFNIKRTTSPVNAVSSNHVTDTQDSSLPQDTPSQGLPPQHTPSVLLHNPMHSENVVANTMPPPQQNSPQQTSSQLSTVQQSNPPQQPVVHFTQEPQPDPQPVDISRRSSIRSLLNNSEPNSRRSTTPEQPRNDPTGTGVAKEPTVPTFHNSRTPAAPSSTGPSRPTQLQWSSINSILNQPSTHELPEPFKERHPPLRQHTPPAFNFSPSTACSIDRSSLPVALPPVLAHSAPNAQKHRAMHSLQQSSFNFASDPLAALAAVASAPEALGLLSTNTSNPATSGKAHPDDSYSRR</sequence>
<feature type="region of interest" description="Disordered" evidence="1">
    <location>
        <begin position="1"/>
        <end position="134"/>
    </location>
</feature>
<feature type="region of interest" description="Disordered" evidence="1">
    <location>
        <begin position="1288"/>
        <end position="1310"/>
    </location>
</feature>
<proteinExistence type="predicted"/>
<feature type="domain" description="Myb-like" evidence="2">
    <location>
        <begin position="916"/>
        <end position="966"/>
    </location>
</feature>
<dbReference type="PROSITE" id="PS50090">
    <property type="entry name" value="MYB_LIKE"/>
    <property type="match status" value="1"/>
</dbReference>
<keyword evidence="5" id="KW-1185">Reference proteome</keyword>
<feature type="compositionally biased region" description="Polar residues" evidence="1">
    <location>
        <begin position="1029"/>
        <end position="1053"/>
    </location>
</feature>
<feature type="compositionally biased region" description="Basic and acidic residues" evidence="1">
    <location>
        <begin position="1301"/>
        <end position="1310"/>
    </location>
</feature>
<feature type="compositionally biased region" description="Low complexity" evidence="1">
    <location>
        <begin position="1083"/>
        <end position="1106"/>
    </location>
</feature>
<feature type="region of interest" description="Disordered" evidence="1">
    <location>
        <begin position="866"/>
        <end position="921"/>
    </location>
</feature>
<name>A0A120K1N8_9SACH</name>
<feature type="region of interest" description="Disordered" evidence="1">
    <location>
        <begin position="1029"/>
        <end position="1184"/>
    </location>
</feature>
<dbReference type="STRING" id="45286.A0A120K1N8"/>
<dbReference type="GeneID" id="28722795"/>
<feature type="region of interest" description="Disordered" evidence="1">
    <location>
        <begin position="576"/>
        <end position="600"/>
    </location>
</feature>
<feature type="region of interest" description="Disordered" evidence="1">
    <location>
        <begin position="157"/>
        <end position="244"/>
    </location>
</feature>
<evidence type="ECO:0000313" key="4">
    <source>
        <dbReference type="EMBL" id="AMD19590.1"/>
    </source>
</evidence>
<dbReference type="InterPro" id="IPR017884">
    <property type="entry name" value="SANT_dom"/>
</dbReference>
<feature type="compositionally biased region" description="Basic and acidic residues" evidence="1">
    <location>
        <begin position="315"/>
        <end position="326"/>
    </location>
</feature>
<feature type="compositionally biased region" description="Basic and acidic residues" evidence="1">
    <location>
        <begin position="741"/>
        <end position="768"/>
    </location>
</feature>
<feature type="compositionally biased region" description="Polar residues" evidence="1">
    <location>
        <begin position="20"/>
        <end position="61"/>
    </location>
</feature>
<feature type="region of interest" description="Disordered" evidence="1">
    <location>
        <begin position="988"/>
        <end position="1015"/>
    </location>
</feature>
<feature type="compositionally biased region" description="Basic and acidic residues" evidence="1">
    <location>
        <begin position="789"/>
        <end position="808"/>
    </location>
</feature>
<evidence type="ECO:0000256" key="1">
    <source>
        <dbReference type="SAM" id="MobiDB-lite"/>
    </source>
</evidence>
<dbReference type="InterPro" id="IPR001005">
    <property type="entry name" value="SANT/Myb"/>
</dbReference>
<feature type="domain" description="SANT" evidence="3">
    <location>
        <begin position="666"/>
        <end position="718"/>
    </location>
</feature>
<dbReference type="CDD" id="cd00167">
    <property type="entry name" value="SANT"/>
    <property type="match status" value="2"/>
</dbReference>
<feature type="compositionally biased region" description="Polar residues" evidence="1">
    <location>
        <begin position="824"/>
        <end position="834"/>
    </location>
</feature>
<dbReference type="SUPFAM" id="SSF46689">
    <property type="entry name" value="Homeodomain-like"/>
    <property type="match status" value="2"/>
</dbReference>
<feature type="region of interest" description="Disordered" evidence="1">
    <location>
        <begin position="722"/>
        <end position="768"/>
    </location>
</feature>
<organism evidence="4 5">
    <name type="scientific">Eremothecium sinecaudum</name>
    <dbReference type="NCBI Taxonomy" id="45286"/>
    <lineage>
        <taxon>Eukaryota</taxon>
        <taxon>Fungi</taxon>
        <taxon>Dikarya</taxon>
        <taxon>Ascomycota</taxon>
        <taxon>Saccharomycotina</taxon>
        <taxon>Saccharomycetes</taxon>
        <taxon>Saccharomycetales</taxon>
        <taxon>Saccharomycetaceae</taxon>
        <taxon>Eremothecium</taxon>
    </lineage>
</organism>
<dbReference type="EMBL" id="CP014243">
    <property type="protein sequence ID" value="AMD19590.1"/>
    <property type="molecule type" value="Genomic_DNA"/>
</dbReference>
<dbReference type="GO" id="GO:0034967">
    <property type="term" value="C:Set3 complex"/>
    <property type="evidence" value="ECO:0007669"/>
    <property type="project" value="TreeGrafter"/>
</dbReference>
<feature type="compositionally biased region" description="Polar residues" evidence="1">
    <location>
        <begin position="1135"/>
        <end position="1152"/>
    </location>
</feature>
<evidence type="ECO:0000259" key="2">
    <source>
        <dbReference type="PROSITE" id="PS50090"/>
    </source>
</evidence>
<feature type="compositionally biased region" description="Basic residues" evidence="1">
    <location>
        <begin position="727"/>
        <end position="740"/>
    </location>
</feature>
<feature type="compositionally biased region" description="Low complexity" evidence="1">
    <location>
        <begin position="183"/>
        <end position="200"/>
    </location>
</feature>
<feature type="compositionally biased region" description="Basic and acidic residues" evidence="1">
    <location>
        <begin position="866"/>
        <end position="876"/>
    </location>
</feature>
<feature type="compositionally biased region" description="Basic and acidic residues" evidence="1">
    <location>
        <begin position="333"/>
        <end position="344"/>
    </location>
</feature>
<feature type="compositionally biased region" description="Polar residues" evidence="1">
    <location>
        <begin position="77"/>
        <end position="97"/>
    </location>
</feature>
<evidence type="ECO:0000259" key="3">
    <source>
        <dbReference type="PROSITE" id="PS51293"/>
    </source>
</evidence>
<evidence type="ECO:0000313" key="5">
    <source>
        <dbReference type="Proteomes" id="UP000243052"/>
    </source>
</evidence>
<feature type="region of interest" description="Disordered" evidence="1">
    <location>
        <begin position="842"/>
        <end position="861"/>
    </location>
</feature>
<feature type="compositionally biased region" description="Basic and acidic residues" evidence="1">
    <location>
        <begin position="576"/>
        <end position="589"/>
    </location>
</feature>
<feature type="region of interest" description="Disordered" evidence="1">
    <location>
        <begin position="789"/>
        <end position="834"/>
    </location>
</feature>
<dbReference type="OrthoDB" id="10258692at2759"/>
<feature type="compositionally biased region" description="Polar residues" evidence="1">
    <location>
        <begin position="1288"/>
        <end position="1297"/>
    </location>
</feature>
<dbReference type="FunFam" id="1.10.10.60:FF:000431">
    <property type="entry name" value="Set3C deacetylase complex subunit"/>
    <property type="match status" value="1"/>
</dbReference>
<feature type="compositionally biased region" description="Low complexity" evidence="1">
    <location>
        <begin position="212"/>
        <end position="223"/>
    </location>
</feature>
<dbReference type="GO" id="GO:0006357">
    <property type="term" value="P:regulation of transcription by RNA polymerase II"/>
    <property type="evidence" value="ECO:0007669"/>
    <property type="project" value="TreeGrafter"/>
</dbReference>
<dbReference type="Pfam" id="PF00249">
    <property type="entry name" value="Myb_DNA-binding"/>
    <property type="match status" value="2"/>
</dbReference>
<dbReference type="PANTHER" id="PTHR13992:SF39">
    <property type="entry name" value="SMRTER, ISOFORM G"/>
    <property type="match status" value="1"/>
</dbReference>
<feature type="compositionally biased region" description="Polar residues" evidence="1">
    <location>
        <begin position="1164"/>
        <end position="1184"/>
    </location>
</feature>
<gene>
    <name evidence="4" type="ORF">AW171_hschr31430</name>
</gene>
<accession>A0A120K1N8</accession>
<dbReference type="InterPro" id="IPR009057">
    <property type="entry name" value="Homeodomain-like_sf"/>
</dbReference>
<dbReference type="SMART" id="SM00717">
    <property type="entry name" value="SANT"/>
    <property type="match status" value="2"/>
</dbReference>
<dbReference type="Proteomes" id="UP000243052">
    <property type="component" value="Chromosome iii"/>
</dbReference>
<protein>
    <submittedName>
        <fullName evidence="4">HCL561Cp</fullName>
    </submittedName>
</protein>
<feature type="region of interest" description="Disordered" evidence="1">
    <location>
        <begin position="310"/>
        <end position="422"/>
    </location>
</feature>
<reference evidence="4 5" key="1">
    <citation type="submission" date="2016-01" db="EMBL/GenBank/DDBJ databases">
        <title>Genome sequence of the yeast Holleya sinecauda.</title>
        <authorList>
            <person name="Dietrich F.S."/>
        </authorList>
    </citation>
    <scope>NUCLEOTIDE SEQUENCE [LARGE SCALE GENOMIC DNA]</scope>
    <source>
        <strain evidence="4 5">ATCC 58844</strain>
    </source>
</reference>
<dbReference type="Gene3D" id="1.10.10.60">
    <property type="entry name" value="Homeodomain-like"/>
    <property type="match status" value="2"/>
</dbReference>
<feature type="compositionally biased region" description="Polar residues" evidence="1">
    <location>
        <begin position="110"/>
        <end position="119"/>
    </location>
</feature>
<dbReference type="RefSeq" id="XP_017986586.1">
    <property type="nucleotide sequence ID" value="XM_018131526.1"/>
</dbReference>
<dbReference type="InterPro" id="IPR051571">
    <property type="entry name" value="N-CoR_corepressor"/>
</dbReference>
<dbReference type="PROSITE" id="PS51293">
    <property type="entry name" value="SANT"/>
    <property type="match status" value="1"/>
</dbReference>
<dbReference type="PANTHER" id="PTHR13992">
    <property type="entry name" value="NUCLEAR RECEPTOR CO-REPRESSOR RELATED NCOR"/>
    <property type="match status" value="1"/>
</dbReference>